<feature type="domain" description="DUF6532" evidence="2">
    <location>
        <begin position="181"/>
        <end position="372"/>
    </location>
</feature>
<organism evidence="3 4">
    <name type="scientific">Suillus plorans</name>
    <dbReference type="NCBI Taxonomy" id="116603"/>
    <lineage>
        <taxon>Eukaryota</taxon>
        <taxon>Fungi</taxon>
        <taxon>Dikarya</taxon>
        <taxon>Basidiomycota</taxon>
        <taxon>Agaricomycotina</taxon>
        <taxon>Agaricomycetes</taxon>
        <taxon>Agaricomycetidae</taxon>
        <taxon>Boletales</taxon>
        <taxon>Suillineae</taxon>
        <taxon>Suillaceae</taxon>
        <taxon>Suillus</taxon>
    </lineage>
</organism>
<dbReference type="EMBL" id="JABBWE010000018">
    <property type="protein sequence ID" value="KAG1796663.1"/>
    <property type="molecule type" value="Genomic_DNA"/>
</dbReference>
<protein>
    <recommendedName>
        <fullName evidence="2">DUF6532 domain-containing protein</fullName>
    </recommendedName>
</protein>
<feature type="region of interest" description="Disordered" evidence="1">
    <location>
        <begin position="87"/>
        <end position="143"/>
    </location>
</feature>
<evidence type="ECO:0000256" key="1">
    <source>
        <dbReference type="SAM" id="MobiDB-lite"/>
    </source>
</evidence>
<evidence type="ECO:0000313" key="4">
    <source>
        <dbReference type="Proteomes" id="UP000719766"/>
    </source>
</evidence>
<comment type="caution">
    <text evidence="3">The sequence shown here is derived from an EMBL/GenBank/DDBJ whole genome shotgun (WGS) entry which is preliminary data.</text>
</comment>
<name>A0A9P7AX61_9AGAM</name>
<reference evidence="3" key="1">
    <citation type="journal article" date="2020" name="New Phytol.">
        <title>Comparative genomics reveals dynamic genome evolution in host specialist ectomycorrhizal fungi.</title>
        <authorList>
            <person name="Lofgren L.A."/>
            <person name="Nguyen N.H."/>
            <person name="Vilgalys R."/>
            <person name="Ruytinx J."/>
            <person name="Liao H.L."/>
            <person name="Branco S."/>
            <person name="Kuo A."/>
            <person name="LaButti K."/>
            <person name="Lipzen A."/>
            <person name="Andreopoulos W."/>
            <person name="Pangilinan J."/>
            <person name="Riley R."/>
            <person name="Hundley H."/>
            <person name="Na H."/>
            <person name="Barry K."/>
            <person name="Grigoriev I.V."/>
            <person name="Stajich J.E."/>
            <person name="Kennedy P.G."/>
        </authorList>
    </citation>
    <scope>NUCLEOTIDE SEQUENCE</scope>
    <source>
        <strain evidence="3">S12</strain>
    </source>
</reference>
<feature type="region of interest" description="Disordered" evidence="1">
    <location>
        <begin position="1"/>
        <end position="53"/>
    </location>
</feature>
<dbReference type="RefSeq" id="XP_041162020.1">
    <property type="nucleotide sequence ID" value="XM_041306276.1"/>
</dbReference>
<proteinExistence type="predicted"/>
<sequence length="398" mass="45179">MSLSETQNIVRRQATKEKRLEKQKTRALKVTYQDNPDVFEREPSELLSDTDRDEDTMFLDHALQTKLSNTKVLAFCVGKIPPKLHAASNSARKLKDDTSDESGDDSESKNQSQPKAWAHHTDEEDGNSIKEQMPSPRMTKRPLDAEDATAVVKIQKNSDGSRRHMKAGDFKADTKDILVTATSIFRCLIVTQAPFPDTIAVETKLGKEAWHEACQMKGINVKLTPLAVKMLLKCTSHVRGELKTKMQSLTRSFFGFWSSDSREVIRQNRDLAESLKDDSSFVFKDWTTKTGIYKTELLQDGINVMWFANQGDEGIIHNKYFKPMPIEVIALTLTAIECCIDEWLQGMKEDIKFTAATYGSIYQTHLSSLQRFDECTAPYKLLERICDNLHDVARCISL</sequence>
<gene>
    <name evidence="3" type="ORF">HD556DRAFT_1441342</name>
</gene>
<feature type="compositionally biased region" description="Basic and acidic residues" evidence="1">
    <location>
        <begin position="14"/>
        <end position="24"/>
    </location>
</feature>
<accession>A0A9P7AX61</accession>
<dbReference type="OrthoDB" id="3249407at2759"/>
<feature type="compositionally biased region" description="Polar residues" evidence="1">
    <location>
        <begin position="1"/>
        <end position="10"/>
    </location>
</feature>
<keyword evidence="4" id="KW-1185">Reference proteome</keyword>
<dbReference type="AlphaFoldDB" id="A0A9P7AX61"/>
<dbReference type="GeneID" id="64600040"/>
<dbReference type="Pfam" id="PF20149">
    <property type="entry name" value="DUF6532"/>
    <property type="match status" value="1"/>
</dbReference>
<evidence type="ECO:0000313" key="3">
    <source>
        <dbReference type="EMBL" id="KAG1796663.1"/>
    </source>
</evidence>
<evidence type="ECO:0000259" key="2">
    <source>
        <dbReference type="Pfam" id="PF20149"/>
    </source>
</evidence>
<dbReference type="Proteomes" id="UP000719766">
    <property type="component" value="Unassembled WGS sequence"/>
</dbReference>
<dbReference type="InterPro" id="IPR045341">
    <property type="entry name" value="DUF6532"/>
</dbReference>